<dbReference type="EMBL" id="BGZK01000022">
    <property type="protein sequence ID" value="GBP06485.1"/>
    <property type="molecule type" value="Genomic_DNA"/>
</dbReference>
<name>A0A4C1SX19_EUMVA</name>
<evidence type="ECO:0000313" key="3">
    <source>
        <dbReference type="Proteomes" id="UP000299102"/>
    </source>
</evidence>
<comment type="caution">
    <text evidence="2">The sequence shown here is derived from an EMBL/GenBank/DDBJ whole genome shotgun (WGS) entry which is preliminary data.</text>
</comment>
<accession>A0A4C1SX19</accession>
<evidence type="ECO:0000313" key="2">
    <source>
        <dbReference type="EMBL" id="GBP06485.1"/>
    </source>
</evidence>
<protein>
    <submittedName>
        <fullName evidence="2">Uncharacterized protein</fullName>
    </submittedName>
</protein>
<sequence length="172" mass="19273">MEIHQVNKKPDKCESDSRTEYKPVGTVPPTSKVLSFTSGLEHPNINFDSRPYRTLSVSSPWRHCVLFSINCVMGIFKSKTYSILTADVTLGTPCLACRRPWTLMAGGDLSGSSHRVIFKTAELSMMRLSLEDEETYCAPDKGPLLAAFQIRSVHERSARYLSLPDIVDKLFT</sequence>
<dbReference type="AlphaFoldDB" id="A0A4C1SX19"/>
<dbReference type="Proteomes" id="UP000299102">
    <property type="component" value="Unassembled WGS sequence"/>
</dbReference>
<evidence type="ECO:0000256" key="1">
    <source>
        <dbReference type="SAM" id="MobiDB-lite"/>
    </source>
</evidence>
<proteinExistence type="predicted"/>
<feature type="region of interest" description="Disordered" evidence="1">
    <location>
        <begin position="1"/>
        <end position="26"/>
    </location>
</feature>
<feature type="compositionally biased region" description="Basic and acidic residues" evidence="1">
    <location>
        <begin position="1"/>
        <end position="21"/>
    </location>
</feature>
<organism evidence="2 3">
    <name type="scientific">Eumeta variegata</name>
    <name type="common">Bagworm moth</name>
    <name type="synonym">Eumeta japonica</name>
    <dbReference type="NCBI Taxonomy" id="151549"/>
    <lineage>
        <taxon>Eukaryota</taxon>
        <taxon>Metazoa</taxon>
        <taxon>Ecdysozoa</taxon>
        <taxon>Arthropoda</taxon>
        <taxon>Hexapoda</taxon>
        <taxon>Insecta</taxon>
        <taxon>Pterygota</taxon>
        <taxon>Neoptera</taxon>
        <taxon>Endopterygota</taxon>
        <taxon>Lepidoptera</taxon>
        <taxon>Glossata</taxon>
        <taxon>Ditrysia</taxon>
        <taxon>Tineoidea</taxon>
        <taxon>Psychidae</taxon>
        <taxon>Oiketicinae</taxon>
        <taxon>Eumeta</taxon>
    </lineage>
</organism>
<gene>
    <name evidence="2" type="ORF">EVAR_4612_1</name>
</gene>
<reference evidence="2 3" key="1">
    <citation type="journal article" date="2019" name="Commun. Biol.">
        <title>The bagworm genome reveals a unique fibroin gene that provides high tensile strength.</title>
        <authorList>
            <person name="Kono N."/>
            <person name="Nakamura H."/>
            <person name="Ohtoshi R."/>
            <person name="Tomita M."/>
            <person name="Numata K."/>
            <person name="Arakawa K."/>
        </authorList>
    </citation>
    <scope>NUCLEOTIDE SEQUENCE [LARGE SCALE GENOMIC DNA]</scope>
</reference>
<keyword evidence="3" id="KW-1185">Reference proteome</keyword>